<dbReference type="Proteomes" id="UP000249723">
    <property type="component" value="Unassembled WGS sequence"/>
</dbReference>
<sequence length="243" mass="28002">MRHSIIKMQLDFSQLQLDVLASMHRSSVLGRTRARSLHRLDHPDRPLASRPMSVIARWPTRWHPSFAPNRSVTCTTILCDHNAQPTSAPSRRRSPFPRSRIDAYVTRPTSPRPAHHYRPVTISSATPTSFTRVVNVDRSLECNPSRFFLDRIEESQRCGKPGGFRDLHRLEHYHPVSTASRLPQPPAPVILLVESSVQSHFVSTRRSKHPPYLFGSHKANKRPNDSGLRFTRRFELRLARNRF</sequence>
<dbReference type="AlphaFoldDB" id="A0A2X0L9A9"/>
<evidence type="ECO:0000313" key="2">
    <source>
        <dbReference type="Proteomes" id="UP000249723"/>
    </source>
</evidence>
<evidence type="ECO:0000313" key="1">
    <source>
        <dbReference type="EMBL" id="SCZ95491.1"/>
    </source>
</evidence>
<keyword evidence="2" id="KW-1185">Reference proteome</keyword>
<name>A0A2X0L9A9_9BASI</name>
<protein>
    <submittedName>
        <fullName evidence="1">BZ3500_MvSof-1268-A1-R1_C059g00272 protein</fullName>
    </submittedName>
</protein>
<proteinExistence type="predicted"/>
<accession>A0A2X0L9A9</accession>
<reference evidence="2" key="1">
    <citation type="submission" date="2016-10" db="EMBL/GenBank/DDBJ databases">
        <authorList>
            <person name="Jeantristanb JTB J.-T."/>
            <person name="Ricardo R."/>
        </authorList>
    </citation>
    <scope>NUCLEOTIDE SEQUENCE [LARGE SCALE GENOMIC DNA]</scope>
</reference>
<gene>
    <name evidence="1" type="ORF">BZ3500_MVSOF-1268-A1-R1_C059G00272</name>
</gene>
<dbReference type="EMBL" id="FMWP01000070">
    <property type="protein sequence ID" value="SCZ95491.1"/>
    <property type="molecule type" value="Genomic_DNA"/>
</dbReference>
<organism evidence="1 2">
    <name type="scientific">Microbotryum saponariae</name>
    <dbReference type="NCBI Taxonomy" id="289078"/>
    <lineage>
        <taxon>Eukaryota</taxon>
        <taxon>Fungi</taxon>
        <taxon>Dikarya</taxon>
        <taxon>Basidiomycota</taxon>
        <taxon>Pucciniomycotina</taxon>
        <taxon>Microbotryomycetes</taxon>
        <taxon>Microbotryales</taxon>
        <taxon>Microbotryaceae</taxon>
        <taxon>Microbotryum</taxon>
    </lineage>
</organism>